<evidence type="ECO:0000313" key="2">
    <source>
        <dbReference type="EMBL" id="MCQ8279891.1"/>
    </source>
</evidence>
<gene>
    <name evidence="2" type="ORF">NFI95_15710</name>
</gene>
<name>A0ABT1WAI0_9PROT</name>
<organism evidence="2 3">
    <name type="scientific">Endosaccharibacter trunci</name>
    <dbReference type="NCBI Taxonomy" id="2812733"/>
    <lineage>
        <taxon>Bacteria</taxon>
        <taxon>Pseudomonadati</taxon>
        <taxon>Pseudomonadota</taxon>
        <taxon>Alphaproteobacteria</taxon>
        <taxon>Acetobacterales</taxon>
        <taxon>Acetobacteraceae</taxon>
        <taxon>Endosaccharibacter</taxon>
    </lineage>
</organism>
<sequence>MSAATVLRRSTFNWTDDRDATLRREWEAGTASGEIARRLGTSKNSVIGRVHRLKLASRGSPIGRSGPIKVKPAREPKKQKPDPWSLPEIAALDAGEDAIQSISAKWGRPIDEIRAKMIELGVIIEVAPEPAPVVQQAPKPALVDKAPVQAPVVSTIFIPRSVAFEPGQGCQFPTSTGRRHRFECSEPRIDGRPYCATHAAACYQKTGANPDARVEAAAWHRRPSGAAETLSP</sequence>
<reference evidence="2 3" key="1">
    <citation type="submission" date="2022-06" db="EMBL/GenBank/DDBJ databases">
        <title>Endosaccharibacter gen. nov., sp. nov., endophytic bacteria isolated from sugarcane.</title>
        <authorList>
            <person name="Pitiwittayakul N."/>
            <person name="Yukphan P."/>
            <person name="Charoenyingcharoen P."/>
            <person name="Tanasupawat S."/>
        </authorList>
    </citation>
    <scope>NUCLEOTIDE SEQUENCE [LARGE SCALE GENOMIC DNA]</scope>
    <source>
        <strain evidence="2 3">KSS8</strain>
    </source>
</reference>
<dbReference type="EMBL" id="JAMSKV010000017">
    <property type="protein sequence ID" value="MCQ8279891.1"/>
    <property type="molecule type" value="Genomic_DNA"/>
</dbReference>
<dbReference type="InterPro" id="IPR011681">
    <property type="entry name" value="GcrA"/>
</dbReference>
<keyword evidence="3" id="KW-1185">Reference proteome</keyword>
<feature type="region of interest" description="Disordered" evidence="1">
    <location>
        <begin position="58"/>
        <end position="84"/>
    </location>
</feature>
<dbReference type="RefSeq" id="WP_422865380.1">
    <property type="nucleotide sequence ID" value="NZ_JAMSKV010000017.1"/>
</dbReference>
<protein>
    <submittedName>
        <fullName evidence="2">GcrA family cell cycle regulator</fullName>
    </submittedName>
</protein>
<comment type="caution">
    <text evidence="2">The sequence shown here is derived from an EMBL/GenBank/DDBJ whole genome shotgun (WGS) entry which is preliminary data.</text>
</comment>
<proteinExistence type="predicted"/>
<accession>A0ABT1WAI0</accession>
<evidence type="ECO:0000313" key="3">
    <source>
        <dbReference type="Proteomes" id="UP001524587"/>
    </source>
</evidence>
<dbReference type="Pfam" id="PF07750">
    <property type="entry name" value="GcrA"/>
    <property type="match status" value="1"/>
</dbReference>
<evidence type="ECO:0000256" key="1">
    <source>
        <dbReference type="SAM" id="MobiDB-lite"/>
    </source>
</evidence>
<feature type="compositionally biased region" description="Basic and acidic residues" evidence="1">
    <location>
        <begin position="72"/>
        <end position="81"/>
    </location>
</feature>
<dbReference type="Proteomes" id="UP001524587">
    <property type="component" value="Unassembled WGS sequence"/>
</dbReference>